<dbReference type="Proteomes" id="UP001606303">
    <property type="component" value="Unassembled WGS sequence"/>
</dbReference>
<sequence length="287" mass="32267">MRFSARYARKTGEQALVLEDAPKPTRIGYIKGVLSDFVTTSGRYGRRTERLDIHETHEKFCALIRDEADPSDYDNESPWAALTAHLKDCTWLEFYDFVEMVGKLILEIDDDPFATSKQFWFKAYQTRLNALLEEDGIGWSLNEASELHRQIPKALADRVSATATGISGRYDAARGHYQKALAYLYQHPIDEANAVKEMVSALESVAKVVAPGSATLGDAIKALRKRPDVPKHLMDSVEKLYVYSNATPMVRHGHVTTNKLHVAEAELAVHIGVAFIRYLIDTEAKRV</sequence>
<dbReference type="Pfam" id="PF18863">
    <property type="entry name" value="AbiJ_NTD4"/>
    <property type="match status" value="1"/>
</dbReference>
<evidence type="ECO:0000313" key="2">
    <source>
        <dbReference type="EMBL" id="MFG6467062.1"/>
    </source>
</evidence>
<keyword evidence="3" id="KW-1185">Reference proteome</keyword>
<feature type="domain" description="HEPN AbiJ-N-terminal" evidence="1">
    <location>
        <begin position="1"/>
        <end position="142"/>
    </location>
</feature>
<protein>
    <submittedName>
        <fullName evidence="2">AbiJ-NTD4 domain-containing protein</fullName>
    </submittedName>
</protein>
<gene>
    <name evidence="2" type="ORF">ACG01O_10635</name>
</gene>
<reference evidence="2 3" key="1">
    <citation type="submission" date="2024-08" db="EMBL/GenBank/DDBJ databases">
        <authorList>
            <person name="Lu H."/>
        </authorList>
    </citation>
    <scope>NUCLEOTIDE SEQUENCE [LARGE SCALE GENOMIC DNA]</scope>
    <source>
        <strain evidence="2 3">BYS87W</strain>
    </source>
</reference>
<proteinExistence type="predicted"/>
<name>A0ABW7GYL7_9BURK</name>
<dbReference type="EMBL" id="JBIGIB010000003">
    <property type="protein sequence ID" value="MFG6467062.1"/>
    <property type="molecule type" value="Genomic_DNA"/>
</dbReference>
<accession>A0ABW7GYL7</accession>
<evidence type="ECO:0000259" key="1">
    <source>
        <dbReference type="Pfam" id="PF18863"/>
    </source>
</evidence>
<comment type="caution">
    <text evidence="2">The sequence shown here is derived from an EMBL/GenBank/DDBJ whole genome shotgun (WGS) entry which is preliminary data.</text>
</comment>
<organism evidence="2 3">
    <name type="scientific">Pelomonas baiyunensis</name>
    <dbReference type="NCBI Taxonomy" id="3299026"/>
    <lineage>
        <taxon>Bacteria</taxon>
        <taxon>Pseudomonadati</taxon>
        <taxon>Pseudomonadota</taxon>
        <taxon>Betaproteobacteria</taxon>
        <taxon>Burkholderiales</taxon>
        <taxon>Sphaerotilaceae</taxon>
        <taxon>Roseateles</taxon>
    </lineage>
</organism>
<dbReference type="InterPro" id="IPR049503">
    <property type="entry name" value="AbiJ_NTD4"/>
</dbReference>
<evidence type="ECO:0000313" key="3">
    <source>
        <dbReference type="Proteomes" id="UP001606303"/>
    </source>
</evidence>
<dbReference type="RefSeq" id="WP_394384289.1">
    <property type="nucleotide sequence ID" value="NZ_JBIGIB010000003.1"/>
</dbReference>